<dbReference type="Pfam" id="PF00300">
    <property type="entry name" value="His_Phos_1"/>
    <property type="match status" value="1"/>
</dbReference>
<sequence length="162" mass="17968">MKRLILMRHAKSDWSLGEDDHDRPLNKRGFTSAHALGEWLKSKGYLPDEILCSSAKRTRQTLEALEVSADTSFDQKLYLADPGVLLDQLCNAQGDVVLMLAHNPGIAMLAQGLVSQALPHPRFQDYPTGATLVVDFKSDTWAEIQPGLGQVVDFVIPRELVE</sequence>
<gene>
    <name evidence="2" type="ORF">TRP8649_04015</name>
</gene>
<dbReference type="Gene3D" id="3.40.50.1240">
    <property type="entry name" value="Phosphoglycerate mutase-like"/>
    <property type="match status" value="1"/>
</dbReference>
<name>A0A238JJ98_9RHOB</name>
<dbReference type="PANTHER" id="PTHR47623">
    <property type="entry name" value="OS09G0287300 PROTEIN"/>
    <property type="match status" value="1"/>
</dbReference>
<organism evidence="2 3">
    <name type="scientific">Pelagimonas phthalicica</name>
    <dbReference type="NCBI Taxonomy" id="1037362"/>
    <lineage>
        <taxon>Bacteria</taxon>
        <taxon>Pseudomonadati</taxon>
        <taxon>Pseudomonadota</taxon>
        <taxon>Alphaproteobacteria</taxon>
        <taxon>Rhodobacterales</taxon>
        <taxon>Roseobacteraceae</taxon>
        <taxon>Pelagimonas</taxon>
    </lineage>
</organism>
<dbReference type="AlphaFoldDB" id="A0A238JJ98"/>
<evidence type="ECO:0000256" key="1">
    <source>
        <dbReference type="PIRSR" id="PIRSR613078-2"/>
    </source>
</evidence>
<dbReference type="EMBL" id="FXXP01000003">
    <property type="protein sequence ID" value="SMX29876.1"/>
    <property type="molecule type" value="Genomic_DNA"/>
</dbReference>
<dbReference type="InterPro" id="IPR013078">
    <property type="entry name" value="His_Pase_superF_clade-1"/>
</dbReference>
<evidence type="ECO:0000313" key="2">
    <source>
        <dbReference type="EMBL" id="SMX29876.1"/>
    </source>
</evidence>
<feature type="binding site" evidence="1">
    <location>
        <position position="57"/>
    </location>
    <ligand>
        <name>substrate</name>
    </ligand>
</feature>
<keyword evidence="3" id="KW-1185">Reference proteome</keyword>
<dbReference type="RefSeq" id="WP_099248498.1">
    <property type="nucleotide sequence ID" value="NZ_FXXP01000003.1"/>
</dbReference>
<dbReference type="InterPro" id="IPR029033">
    <property type="entry name" value="His_PPase_superfam"/>
</dbReference>
<proteinExistence type="predicted"/>
<evidence type="ECO:0000313" key="3">
    <source>
        <dbReference type="Proteomes" id="UP000225972"/>
    </source>
</evidence>
<accession>A0A238JJ98</accession>
<dbReference type="OrthoDB" id="9810154at2"/>
<reference evidence="3" key="1">
    <citation type="submission" date="2017-05" db="EMBL/GenBank/DDBJ databases">
        <authorList>
            <person name="Rodrigo-Torres L."/>
            <person name="Arahal R. D."/>
            <person name="Lucena T."/>
        </authorList>
    </citation>
    <scope>NUCLEOTIDE SEQUENCE [LARGE SCALE GENOMIC DNA]</scope>
    <source>
        <strain evidence="3">CECT 8649</strain>
    </source>
</reference>
<dbReference type="Proteomes" id="UP000225972">
    <property type="component" value="Unassembled WGS sequence"/>
</dbReference>
<protein>
    <submittedName>
        <fullName evidence="2">Phosphohistidine phosphatase</fullName>
    </submittedName>
</protein>
<dbReference type="SUPFAM" id="SSF53254">
    <property type="entry name" value="Phosphoglycerate mutase-like"/>
    <property type="match status" value="1"/>
</dbReference>
<dbReference type="SMART" id="SM00855">
    <property type="entry name" value="PGAM"/>
    <property type="match status" value="1"/>
</dbReference>
<dbReference type="CDD" id="cd07067">
    <property type="entry name" value="HP_PGM_like"/>
    <property type="match status" value="1"/>
</dbReference>
<dbReference type="PANTHER" id="PTHR47623:SF1">
    <property type="entry name" value="OS09G0287300 PROTEIN"/>
    <property type="match status" value="1"/>
</dbReference>